<dbReference type="Proteomes" id="UP000054408">
    <property type="component" value="Unassembled WGS sequence"/>
</dbReference>
<accession>A0A0L0D162</accession>
<organism evidence="2 3">
    <name type="scientific">Thecamonas trahens ATCC 50062</name>
    <dbReference type="NCBI Taxonomy" id="461836"/>
    <lineage>
        <taxon>Eukaryota</taxon>
        <taxon>Apusozoa</taxon>
        <taxon>Apusomonadida</taxon>
        <taxon>Apusomonadidae</taxon>
        <taxon>Thecamonas</taxon>
    </lineage>
</organism>
<protein>
    <submittedName>
        <fullName evidence="2">Uncharacterized protein</fullName>
    </submittedName>
</protein>
<dbReference type="EMBL" id="GL349433">
    <property type="protein sequence ID" value="KNC46094.1"/>
    <property type="molecule type" value="Genomic_DNA"/>
</dbReference>
<feature type="compositionally biased region" description="Pro residues" evidence="1">
    <location>
        <begin position="238"/>
        <end position="247"/>
    </location>
</feature>
<gene>
    <name evidence="2" type="ORF">AMSG_00211</name>
</gene>
<feature type="region of interest" description="Disordered" evidence="1">
    <location>
        <begin position="229"/>
        <end position="258"/>
    </location>
</feature>
<evidence type="ECO:0000313" key="3">
    <source>
        <dbReference type="Proteomes" id="UP000054408"/>
    </source>
</evidence>
<feature type="region of interest" description="Disordered" evidence="1">
    <location>
        <begin position="1"/>
        <end position="33"/>
    </location>
</feature>
<name>A0A0L0D162_THETB</name>
<sequence>MAAPPNLAAGTTDCFQTGPPAPGAPETQTATEPDTWLSGSVRRVHALLFGLAPGTAASAVAAAPARPAPASRPLPRILSLTDSVPAAATLSLFQLPDGPRAPVAYVVLPNDRRLAIPLTPTSTAGVVLAAAVAAVAPRVLPDLSRWALFDDAGNRLEVFDELLPRVCSPVASQSAPQLTISIPPAAAHPDADADDSPPPPTSPLSPDSAKRRSRLARLSRSTSMLLRWSRLSSTSSRRPPPPTPAPPATAASGTTHSSSVETALLSGVGLNSSIELHLVKLAADVADAQTARLVLDWPASYNPPVTVALSRPIGSYAERVALAVTAWSLHGVDPLSAHLVLEFDGSRAVATLRTLPSLAGGTPSPACAVVGGDELMGATLRLDVPTSIAGLTYERDARRLRRAIRRRARLKALLKVKASLKAAVKELRTEQPLQPPASLTHRRLAELARGEAAKAWGRESKNRLLEPNAVLATDLASVYEAYVLTSEHVATLKTAVRSLPTPSPAHSVLPDLLRQTKPE</sequence>
<proteinExistence type="predicted"/>
<reference evidence="2 3" key="1">
    <citation type="submission" date="2010-05" db="EMBL/GenBank/DDBJ databases">
        <title>The Genome Sequence of Thecamonas trahens ATCC 50062.</title>
        <authorList>
            <consortium name="The Broad Institute Genome Sequencing Platform"/>
            <person name="Russ C."/>
            <person name="Cuomo C."/>
            <person name="Shea T."/>
            <person name="Young S.K."/>
            <person name="Zeng Q."/>
            <person name="Koehrsen M."/>
            <person name="Haas B."/>
            <person name="Borodovsky M."/>
            <person name="Guigo R."/>
            <person name="Alvarado L."/>
            <person name="Berlin A."/>
            <person name="Bochicchio J."/>
            <person name="Borenstein D."/>
            <person name="Chapman S."/>
            <person name="Chen Z."/>
            <person name="Freedman E."/>
            <person name="Gellesch M."/>
            <person name="Goldberg J."/>
            <person name="Griggs A."/>
            <person name="Gujja S."/>
            <person name="Heilman E."/>
            <person name="Heiman D."/>
            <person name="Hepburn T."/>
            <person name="Howarth C."/>
            <person name="Jen D."/>
            <person name="Larson L."/>
            <person name="Mehta T."/>
            <person name="Park D."/>
            <person name="Pearson M."/>
            <person name="Roberts A."/>
            <person name="Saif S."/>
            <person name="Shenoy N."/>
            <person name="Sisk P."/>
            <person name="Stolte C."/>
            <person name="Sykes S."/>
            <person name="Thomson T."/>
            <person name="Walk T."/>
            <person name="White J."/>
            <person name="Yandava C."/>
            <person name="Burger G."/>
            <person name="Gray M.W."/>
            <person name="Holland P.W.H."/>
            <person name="King N."/>
            <person name="Lang F.B.F."/>
            <person name="Roger A.J."/>
            <person name="Ruiz-Trillo I."/>
            <person name="Lander E."/>
            <person name="Nusbaum C."/>
        </authorList>
    </citation>
    <scope>NUCLEOTIDE SEQUENCE [LARGE SCALE GENOMIC DNA]</scope>
    <source>
        <strain evidence="2 3">ATCC 50062</strain>
    </source>
</reference>
<feature type="compositionally biased region" description="Low complexity" evidence="1">
    <location>
        <begin position="248"/>
        <end position="258"/>
    </location>
</feature>
<feature type="region of interest" description="Disordered" evidence="1">
    <location>
        <begin position="183"/>
        <end position="216"/>
    </location>
</feature>
<dbReference type="RefSeq" id="XP_013763072.1">
    <property type="nucleotide sequence ID" value="XM_013907618.1"/>
</dbReference>
<evidence type="ECO:0000256" key="1">
    <source>
        <dbReference type="SAM" id="MobiDB-lite"/>
    </source>
</evidence>
<dbReference type="AlphaFoldDB" id="A0A0L0D162"/>
<dbReference type="GeneID" id="25560029"/>
<evidence type="ECO:0000313" key="2">
    <source>
        <dbReference type="EMBL" id="KNC46094.1"/>
    </source>
</evidence>
<keyword evidence="3" id="KW-1185">Reference proteome</keyword>